<reference evidence="1 2" key="1">
    <citation type="submission" date="2016-07" db="EMBL/GenBank/DDBJ databases">
        <title>Draft genome of the white-rot fungus Obba rivulosa 3A-2.</title>
        <authorList>
            <consortium name="DOE Joint Genome Institute"/>
            <person name="Miettinen O."/>
            <person name="Riley R."/>
            <person name="Acob R."/>
            <person name="Barry K."/>
            <person name="Cullen D."/>
            <person name="De Vries R."/>
            <person name="Hainaut M."/>
            <person name="Hatakka A."/>
            <person name="Henrissat B."/>
            <person name="Hilden K."/>
            <person name="Kuo R."/>
            <person name="Labutti K."/>
            <person name="Lipzen A."/>
            <person name="Makela M.R."/>
            <person name="Sandor L."/>
            <person name="Spatafora J.W."/>
            <person name="Grigoriev I.V."/>
            <person name="Hibbett D.S."/>
        </authorList>
    </citation>
    <scope>NUCLEOTIDE SEQUENCE [LARGE SCALE GENOMIC DNA]</scope>
    <source>
        <strain evidence="1 2">3A-2</strain>
    </source>
</reference>
<keyword evidence="2" id="KW-1185">Reference proteome</keyword>
<organism evidence="1 2">
    <name type="scientific">Obba rivulosa</name>
    <dbReference type="NCBI Taxonomy" id="1052685"/>
    <lineage>
        <taxon>Eukaryota</taxon>
        <taxon>Fungi</taxon>
        <taxon>Dikarya</taxon>
        <taxon>Basidiomycota</taxon>
        <taxon>Agaricomycotina</taxon>
        <taxon>Agaricomycetes</taxon>
        <taxon>Polyporales</taxon>
        <taxon>Gelatoporiaceae</taxon>
        <taxon>Obba</taxon>
    </lineage>
</organism>
<evidence type="ECO:0000313" key="2">
    <source>
        <dbReference type="Proteomes" id="UP000250043"/>
    </source>
</evidence>
<accession>A0A8E2AXG6</accession>
<sequence>MGKCPRCLRSWPLLHYPVQHENFGEAGFDNVYNFTFAAWNTTSPNANITAICQTYASYPYIDYKSFSLVNGALYIDDRPAGGIPSLPVEDSAIVEFFRTNSEPEALRPSARCDVCLDVDRATQADTDPNSGSPYAAIAVNNDLDHWLLCLRSGTSWWSVSYMLPNQYQGYDVDSCYPIRLQIIQSD</sequence>
<dbReference type="Proteomes" id="UP000250043">
    <property type="component" value="Unassembled WGS sequence"/>
</dbReference>
<evidence type="ECO:0000313" key="1">
    <source>
        <dbReference type="EMBL" id="OCH89969.1"/>
    </source>
</evidence>
<proteinExistence type="predicted"/>
<protein>
    <submittedName>
        <fullName evidence="1">Uncharacterized protein</fullName>
    </submittedName>
</protein>
<gene>
    <name evidence="1" type="ORF">OBBRIDRAFT_804323</name>
</gene>
<name>A0A8E2AXG6_9APHY</name>
<dbReference type="EMBL" id="KV722415">
    <property type="protein sequence ID" value="OCH89969.1"/>
    <property type="molecule type" value="Genomic_DNA"/>
</dbReference>
<dbReference type="AlphaFoldDB" id="A0A8E2AXG6"/>